<keyword evidence="2" id="KW-1185">Reference proteome</keyword>
<evidence type="ECO:0000313" key="2">
    <source>
        <dbReference type="Proteomes" id="UP001497680"/>
    </source>
</evidence>
<proteinExistence type="predicted"/>
<gene>
    <name evidence="1" type="ORF">F4821DRAFT_4191</name>
</gene>
<sequence length="158" mass="17531">MHYTTLLSLLAVPAMSIYSGLQPRECIFPANFTITNFEAVTDHLDSTRNYTQFSYYDVSTGLNTTCDHNANSKPSTVNPGAWPCKNESVVFRFDINEPNPELVLTEMLCPESNAKIEATGSVKPDLNCKNQTFETYCVSMTSMTGDFVSLEPAPPGRR</sequence>
<name>A0ACC0DLE4_9PEZI</name>
<protein>
    <submittedName>
        <fullName evidence="1">Uncharacterized protein</fullName>
    </submittedName>
</protein>
<reference evidence="1 2" key="1">
    <citation type="journal article" date="2022" name="New Phytol.">
        <title>Ecological generalism drives hyperdiversity of secondary metabolite gene clusters in xylarialean endophytes.</title>
        <authorList>
            <person name="Franco M.E.E."/>
            <person name="Wisecaver J.H."/>
            <person name="Arnold A.E."/>
            <person name="Ju Y.M."/>
            <person name="Slot J.C."/>
            <person name="Ahrendt S."/>
            <person name="Moore L.P."/>
            <person name="Eastman K.E."/>
            <person name="Scott K."/>
            <person name="Konkel Z."/>
            <person name="Mondo S.J."/>
            <person name="Kuo A."/>
            <person name="Hayes R.D."/>
            <person name="Haridas S."/>
            <person name="Andreopoulos B."/>
            <person name="Riley R."/>
            <person name="LaButti K."/>
            <person name="Pangilinan J."/>
            <person name="Lipzen A."/>
            <person name="Amirebrahimi M."/>
            <person name="Yan J."/>
            <person name="Adam C."/>
            <person name="Keymanesh K."/>
            <person name="Ng V."/>
            <person name="Louie K."/>
            <person name="Northen T."/>
            <person name="Drula E."/>
            <person name="Henrissat B."/>
            <person name="Hsieh H.M."/>
            <person name="Youens-Clark K."/>
            <person name="Lutzoni F."/>
            <person name="Miadlikowska J."/>
            <person name="Eastwood D.C."/>
            <person name="Hamelin R.C."/>
            <person name="Grigoriev I.V."/>
            <person name="U'Ren J.M."/>
        </authorList>
    </citation>
    <scope>NUCLEOTIDE SEQUENCE [LARGE SCALE GENOMIC DNA]</scope>
    <source>
        <strain evidence="1 2">ER1909</strain>
    </source>
</reference>
<comment type="caution">
    <text evidence="1">The sequence shown here is derived from an EMBL/GenBank/DDBJ whole genome shotgun (WGS) entry which is preliminary data.</text>
</comment>
<dbReference type="Proteomes" id="UP001497680">
    <property type="component" value="Unassembled WGS sequence"/>
</dbReference>
<evidence type="ECO:0000313" key="1">
    <source>
        <dbReference type="EMBL" id="KAI6093706.1"/>
    </source>
</evidence>
<organism evidence="1 2">
    <name type="scientific">Hypoxylon rubiginosum</name>
    <dbReference type="NCBI Taxonomy" id="110542"/>
    <lineage>
        <taxon>Eukaryota</taxon>
        <taxon>Fungi</taxon>
        <taxon>Dikarya</taxon>
        <taxon>Ascomycota</taxon>
        <taxon>Pezizomycotina</taxon>
        <taxon>Sordariomycetes</taxon>
        <taxon>Xylariomycetidae</taxon>
        <taxon>Xylariales</taxon>
        <taxon>Hypoxylaceae</taxon>
        <taxon>Hypoxylon</taxon>
    </lineage>
</organism>
<dbReference type="EMBL" id="MU394280">
    <property type="protein sequence ID" value="KAI6093706.1"/>
    <property type="molecule type" value="Genomic_DNA"/>
</dbReference>
<accession>A0ACC0DLE4</accession>